<dbReference type="InterPro" id="IPR000008">
    <property type="entry name" value="C2_dom"/>
</dbReference>
<dbReference type="PANTHER" id="PTHR47052">
    <property type="entry name" value="CONSERVED SERINE PROLINE-RICH PROTEIN (AFU_ORTHOLOGUE AFUA_2G01790)"/>
    <property type="match status" value="1"/>
</dbReference>
<keyword evidence="3" id="KW-1185">Reference proteome</keyword>
<sequence>LGTLICIVLRAKNLPNKARIGKQNPYCTVQYGLHKKRTATIERGGQQPEWDAEFRFEILREGLGGEEQSEGRGAVVTREGGVMPVPTAAGTDAGGRVLRIACWADDARDPKLIGEGELDFEGTIRSGKFDDWVPLARKGRYAGEVYLELTWYS</sequence>
<dbReference type="STRING" id="5288.A0A5C5FY24"/>
<dbReference type="SUPFAM" id="SSF49562">
    <property type="entry name" value="C2 domain (Calcium/lipid-binding domain, CaLB)"/>
    <property type="match status" value="1"/>
</dbReference>
<evidence type="ECO:0000259" key="1">
    <source>
        <dbReference type="PROSITE" id="PS50004"/>
    </source>
</evidence>
<protein>
    <submittedName>
        <fullName evidence="2">C2 domain-containing protein</fullName>
    </submittedName>
</protein>
<dbReference type="Gene3D" id="2.60.40.150">
    <property type="entry name" value="C2 domain"/>
    <property type="match status" value="1"/>
</dbReference>
<evidence type="ECO:0000313" key="3">
    <source>
        <dbReference type="Proteomes" id="UP000311382"/>
    </source>
</evidence>
<dbReference type="EMBL" id="SOZI01000054">
    <property type="protein sequence ID" value="TNY20944.1"/>
    <property type="molecule type" value="Genomic_DNA"/>
</dbReference>
<gene>
    <name evidence="2" type="ORF">DMC30DRAFT_335885</name>
</gene>
<dbReference type="InterPro" id="IPR052981">
    <property type="entry name" value="Ingression_C2_domain"/>
</dbReference>
<feature type="domain" description="C2" evidence="1">
    <location>
        <begin position="1"/>
        <end position="133"/>
    </location>
</feature>
<comment type="caution">
    <text evidence="2">The sequence shown here is derived from an EMBL/GenBank/DDBJ whole genome shotgun (WGS) entry which is preliminary data.</text>
</comment>
<accession>A0A5C5FY24</accession>
<dbReference type="PANTHER" id="PTHR47052:SF3">
    <property type="entry name" value="INGRESSION PROTEIN 1"/>
    <property type="match status" value="1"/>
</dbReference>
<dbReference type="InterPro" id="IPR035892">
    <property type="entry name" value="C2_domain_sf"/>
</dbReference>
<dbReference type="PROSITE" id="PS50004">
    <property type="entry name" value="C2"/>
    <property type="match status" value="1"/>
</dbReference>
<dbReference type="Pfam" id="PF00168">
    <property type="entry name" value="C2"/>
    <property type="match status" value="1"/>
</dbReference>
<dbReference type="OrthoDB" id="270970at2759"/>
<feature type="non-terminal residue" evidence="2">
    <location>
        <position position="1"/>
    </location>
</feature>
<dbReference type="Proteomes" id="UP000311382">
    <property type="component" value="Unassembled WGS sequence"/>
</dbReference>
<dbReference type="AlphaFoldDB" id="A0A5C5FY24"/>
<feature type="non-terminal residue" evidence="2">
    <location>
        <position position="153"/>
    </location>
</feature>
<dbReference type="SMART" id="SM00239">
    <property type="entry name" value="C2"/>
    <property type="match status" value="1"/>
</dbReference>
<reference evidence="2 3" key="1">
    <citation type="submission" date="2019-03" db="EMBL/GenBank/DDBJ databases">
        <title>Rhodosporidium diobovatum UCD-FST 08-225 genome sequencing, assembly, and annotation.</title>
        <authorList>
            <person name="Fakankun I.U."/>
            <person name="Fristensky B."/>
            <person name="Levin D.B."/>
        </authorList>
    </citation>
    <scope>NUCLEOTIDE SEQUENCE [LARGE SCALE GENOMIC DNA]</scope>
    <source>
        <strain evidence="2 3">UCD-FST 08-225</strain>
    </source>
</reference>
<proteinExistence type="predicted"/>
<evidence type="ECO:0000313" key="2">
    <source>
        <dbReference type="EMBL" id="TNY20944.1"/>
    </source>
</evidence>
<name>A0A5C5FY24_9BASI</name>
<organism evidence="2 3">
    <name type="scientific">Rhodotorula diobovata</name>
    <dbReference type="NCBI Taxonomy" id="5288"/>
    <lineage>
        <taxon>Eukaryota</taxon>
        <taxon>Fungi</taxon>
        <taxon>Dikarya</taxon>
        <taxon>Basidiomycota</taxon>
        <taxon>Pucciniomycotina</taxon>
        <taxon>Microbotryomycetes</taxon>
        <taxon>Sporidiobolales</taxon>
        <taxon>Sporidiobolaceae</taxon>
        <taxon>Rhodotorula</taxon>
    </lineage>
</organism>